<evidence type="ECO:0000313" key="2">
    <source>
        <dbReference type="Proteomes" id="UP000013569"/>
    </source>
</evidence>
<accession>R7Y9I2</accession>
<evidence type="ECO:0008006" key="3">
    <source>
        <dbReference type="Google" id="ProtNLM"/>
    </source>
</evidence>
<dbReference type="PATRIC" id="fig|1316928.3.peg.2294"/>
<evidence type="ECO:0000313" key="1">
    <source>
        <dbReference type="EMBL" id="EON32650.1"/>
    </source>
</evidence>
<sequence>MTRPAEIGTTNQRAKKTHLMTDSDATSQLSIAGGTPTVLRVPAATDRLALVRALVETALYVDDWALDDVIDAKVAVDEICSQIISAAAEGSSIELTLYLSSQGVIGEIRGELLGDVTLKQSTFGWRIVQTVTDTHTITYDEPGPDAASRGVVIAFSKFRR</sequence>
<proteinExistence type="predicted"/>
<comment type="caution">
    <text evidence="1">The sequence shown here is derived from an EMBL/GenBank/DDBJ whole genome shotgun (WGS) entry which is preliminary data.</text>
</comment>
<dbReference type="Proteomes" id="UP000013569">
    <property type="component" value="Unassembled WGS sequence"/>
</dbReference>
<reference evidence="1 2" key="1">
    <citation type="journal article" date="2013" name="Genome Announc.">
        <title>Draft Genome Sequence of a Benzothiophene-Desulfurizing Bacterium, Gordona terrae Strain C-6.</title>
        <authorList>
            <person name="Wang W."/>
            <person name="Ma T."/>
            <person name="Ren Y."/>
            <person name="Li G."/>
        </authorList>
    </citation>
    <scope>NUCLEOTIDE SEQUENCE [LARGE SCALE GENOMIC DNA]</scope>
    <source>
        <strain evidence="1 2">C-6</strain>
    </source>
</reference>
<dbReference type="InterPro" id="IPR036890">
    <property type="entry name" value="HATPase_C_sf"/>
</dbReference>
<dbReference type="AlphaFoldDB" id="R7Y9I2"/>
<protein>
    <recommendedName>
        <fullName evidence="3">Anti-sigma factor</fullName>
    </recommendedName>
</protein>
<name>R7Y9I2_9ACTN</name>
<dbReference type="Gene3D" id="3.30.565.10">
    <property type="entry name" value="Histidine kinase-like ATPase, C-terminal domain"/>
    <property type="match status" value="1"/>
</dbReference>
<organism evidence="1 2">
    <name type="scientific">Gordonia terrae C-6</name>
    <dbReference type="NCBI Taxonomy" id="1316928"/>
    <lineage>
        <taxon>Bacteria</taxon>
        <taxon>Bacillati</taxon>
        <taxon>Actinomycetota</taxon>
        <taxon>Actinomycetes</taxon>
        <taxon>Mycobacteriales</taxon>
        <taxon>Gordoniaceae</taxon>
        <taxon>Gordonia</taxon>
    </lineage>
</organism>
<gene>
    <name evidence="1" type="ORF">GTC6_11436</name>
</gene>
<dbReference type="EMBL" id="AQPW01000011">
    <property type="protein sequence ID" value="EON32650.1"/>
    <property type="molecule type" value="Genomic_DNA"/>
</dbReference>